<dbReference type="OrthoDB" id="2323213at2759"/>
<reference evidence="2" key="1">
    <citation type="submission" date="2022-08" db="EMBL/GenBank/DDBJ databases">
        <authorList>
            <person name="Kallberg Y."/>
            <person name="Tangrot J."/>
            <person name="Rosling A."/>
        </authorList>
    </citation>
    <scope>NUCLEOTIDE SEQUENCE</scope>
    <source>
        <strain evidence="2">Wild A</strain>
    </source>
</reference>
<keyword evidence="3" id="KW-1185">Reference proteome</keyword>
<gene>
    <name evidence="2" type="ORF">FWILDA_LOCUS2050</name>
</gene>
<dbReference type="EMBL" id="CAMKVN010000220">
    <property type="protein sequence ID" value="CAI2165393.1"/>
    <property type="molecule type" value="Genomic_DNA"/>
</dbReference>
<sequence length="588" mass="66943">MKNCVLLFFVILSFLSICTTNALYNNITFTDPENDLFLTKRTLYVDGTILVQLQRPHPSIPNCWDPILHYHIYHPNNTMSSIKITDHGVPEFNFCLMEDGKTNYLTVTSLNSGFFILSYYNTVEKSSASLFGITISWEGKVLSSNYLHPACYHKVEGYLVRPTFIISNLNPEDGFFFSAHDGEYIYWKHFSLPDSTGNIHPLANGTINNKNVLGIWSYPIVNQGFAISYTTKSILSDTFPNAIIDQEYYESYIYFYFHDVQDKLNGPFLIHQTSSKSLEFSGINCDVDYIGNGSACIISYTKFTEENEPIPYILQVSLLSSGSVTRIVQLPSIPHSFGINLHPFLFGGYLMVAFENDSIYGYIIHTDGTLYGGWDLPQPLPLQNYNNGSYNLMYSVMSNNEIKIIQKQPDNTWKMMISRVPKFSGSENKFNNPTIMSINPTINSIINEQITNISITYVEPEIKNTLTQVNKINGLFRLTIEGSYSYLSFNSTLKNSFAANMTKELSNIIPIDESRIKVSSGFQHDSESRDHIILSLTIDDTYNKTLKSAEEIMNNFITLLSYKEYGPIKDTNHLSYLDDTYGFKISRM</sequence>
<keyword evidence="1" id="KW-0732">Signal</keyword>
<accession>A0A9W4SDK9</accession>
<dbReference type="AlphaFoldDB" id="A0A9W4SDK9"/>
<proteinExistence type="predicted"/>
<evidence type="ECO:0000256" key="1">
    <source>
        <dbReference type="SAM" id="SignalP"/>
    </source>
</evidence>
<evidence type="ECO:0000313" key="3">
    <source>
        <dbReference type="Proteomes" id="UP001153678"/>
    </source>
</evidence>
<evidence type="ECO:0000313" key="2">
    <source>
        <dbReference type="EMBL" id="CAI2165393.1"/>
    </source>
</evidence>
<protein>
    <submittedName>
        <fullName evidence="2">7298_t:CDS:1</fullName>
    </submittedName>
</protein>
<feature type="signal peptide" evidence="1">
    <location>
        <begin position="1"/>
        <end position="22"/>
    </location>
</feature>
<feature type="chain" id="PRO_5040870960" evidence="1">
    <location>
        <begin position="23"/>
        <end position="588"/>
    </location>
</feature>
<dbReference type="Proteomes" id="UP001153678">
    <property type="component" value="Unassembled WGS sequence"/>
</dbReference>
<organism evidence="2 3">
    <name type="scientific">Funneliformis geosporum</name>
    <dbReference type="NCBI Taxonomy" id="1117311"/>
    <lineage>
        <taxon>Eukaryota</taxon>
        <taxon>Fungi</taxon>
        <taxon>Fungi incertae sedis</taxon>
        <taxon>Mucoromycota</taxon>
        <taxon>Glomeromycotina</taxon>
        <taxon>Glomeromycetes</taxon>
        <taxon>Glomerales</taxon>
        <taxon>Glomeraceae</taxon>
        <taxon>Funneliformis</taxon>
    </lineage>
</organism>
<name>A0A9W4SDK9_9GLOM</name>
<comment type="caution">
    <text evidence="2">The sequence shown here is derived from an EMBL/GenBank/DDBJ whole genome shotgun (WGS) entry which is preliminary data.</text>
</comment>